<proteinExistence type="predicted"/>
<keyword evidence="2" id="KW-1185">Reference proteome</keyword>
<dbReference type="CDD" id="cd02947">
    <property type="entry name" value="TRX_family"/>
    <property type="match status" value="1"/>
</dbReference>
<protein>
    <submittedName>
        <fullName evidence="1">Bacillithiol system protein YtxJ</fullName>
    </submittedName>
</protein>
<dbReference type="Gene3D" id="3.40.30.10">
    <property type="entry name" value="Glutaredoxin"/>
    <property type="match status" value="1"/>
</dbReference>
<dbReference type="RefSeq" id="WP_027067230.1">
    <property type="nucleotide sequence ID" value="NZ_CANMGB010000002.1"/>
</dbReference>
<evidence type="ECO:0000313" key="1">
    <source>
        <dbReference type="EMBL" id="SFR74243.1"/>
    </source>
</evidence>
<dbReference type="InterPro" id="IPR036249">
    <property type="entry name" value="Thioredoxin-like_sf"/>
</dbReference>
<dbReference type="SUPFAM" id="SSF52833">
    <property type="entry name" value="Thioredoxin-like"/>
    <property type="match status" value="1"/>
</dbReference>
<gene>
    <name evidence="1" type="ORF">SAMN04488010_2318</name>
</gene>
<sequence length="131" mass="14350">MGLFGGLFGNSKSDDGNASSDIPWISLNTIGQLKDIKEASNNRPQVIFKHSTSCGISRMVLNMFKSSYGLENGQMDLYFLDLLANRDVSNAVASEFGVMHQSPQMLIIKNGVVVIHDSHGAISDIKLEQYI</sequence>
<dbReference type="NCBIfam" id="TIGR04019">
    <property type="entry name" value="B_thiol_YtxJ"/>
    <property type="match status" value="1"/>
</dbReference>
<accession>A0A1I6J5J0</accession>
<dbReference type="InterPro" id="IPR022551">
    <property type="entry name" value="BrxC"/>
</dbReference>
<evidence type="ECO:0000313" key="2">
    <source>
        <dbReference type="Proteomes" id="UP000199462"/>
    </source>
</evidence>
<organism evidence="1 2">
    <name type="scientific">Maribacter stanieri</name>
    <dbReference type="NCBI Taxonomy" id="440514"/>
    <lineage>
        <taxon>Bacteria</taxon>
        <taxon>Pseudomonadati</taxon>
        <taxon>Bacteroidota</taxon>
        <taxon>Flavobacteriia</taxon>
        <taxon>Flavobacteriales</taxon>
        <taxon>Flavobacteriaceae</taxon>
        <taxon>Maribacter</taxon>
    </lineage>
</organism>
<dbReference type="Pfam" id="PF11009">
    <property type="entry name" value="BrxC"/>
    <property type="match status" value="1"/>
</dbReference>
<dbReference type="EMBL" id="FOYX01000002">
    <property type="protein sequence ID" value="SFR74243.1"/>
    <property type="molecule type" value="Genomic_DNA"/>
</dbReference>
<dbReference type="Proteomes" id="UP000199462">
    <property type="component" value="Unassembled WGS sequence"/>
</dbReference>
<reference evidence="2" key="1">
    <citation type="submission" date="2016-10" db="EMBL/GenBank/DDBJ databases">
        <authorList>
            <person name="Varghese N."/>
            <person name="Submissions S."/>
        </authorList>
    </citation>
    <scope>NUCLEOTIDE SEQUENCE [LARGE SCALE GENOMIC DNA]</scope>
    <source>
        <strain evidence="2">DSM 19891</strain>
    </source>
</reference>
<dbReference type="AlphaFoldDB" id="A0A1I6J5J0"/>
<dbReference type="STRING" id="440514.SAMN04488010_2318"/>
<name>A0A1I6J5J0_9FLAO</name>